<evidence type="ECO:0000256" key="3">
    <source>
        <dbReference type="SAM" id="MobiDB-lite"/>
    </source>
</evidence>
<dbReference type="PANTHER" id="PTHR46093">
    <property type="entry name" value="ACYL-COA-BINDING DOMAIN-CONTAINING PROTEIN 5"/>
    <property type="match status" value="1"/>
</dbReference>
<sequence length="525" mass="57008">MLLPMTNATVPSLLLLLLLLGQKTNGLTPVPRTDTACAFLPTTADIFCYGGQSLSSETSMAVSAIAGDIFIKLDLTKDMNIDEIQDAWEQVYTDVGPNYYFAYEAVPDQDLIFMDGGKGTGEKGQTLARHNTTIYNGQSENWSSDTPARGPMVQTHTATLGEDNNTIYVWGGFQSINTGLPEGSPEGSQWNTGNAVSSLDASRFYHKAARVGTSIYYIGGRYPLANNASASRGAPMDSVTIFDTNNGQWRTQGTTGPVPSTRTRHTVTLIPDTNQIILFGGQNPFSTFDIREDYFYLLDTGKMEWSNSTLGEEGVSFNGTGIRGHSAVLVGDNLYIMFGRVRDQVMANTNRVWILDIKRWTWVSSVSAVVPQPILLPSDSTGGSKGSSGSNNSTSTIAGAVVGGVVGVSIVTGALIFFLRRKRRSSSRRNQNRSSDDRILTMDDVPPNYCDEGYQTNNKHPMLPITPHEQSSSKNVAHSFDDTDHSVSKSDQAPFYSLRKPDANTGDASDQVQRIVMTPVKPDGA</sequence>
<evidence type="ECO:0000256" key="2">
    <source>
        <dbReference type="ARBA" id="ARBA00022737"/>
    </source>
</evidence>
<feature type="compositionally biased region" description="Polar residues" evidence="3">
    <location>
        <begin position="242"/>
        <end position="261"/>
    </location>
</feature>
<keyword evidence="5" id="KW-0732">Signal</keyword>
<protein>
    <recommendedName>
        <fullName evidence="8">Galactose oxidase</fullName>
    </recommendedName>
</protein>
<feature type="region of interest" description="Disordered" evidence="3">
    <location>
        <begin position="242"/>
        <end position="263"/>
    </location>
</feature>
<dbReference type="AlphaFoldDB" id="A0AAD5K9V2"/>
<dbReference type="SUPFAM" id="SSF117281">
    <property type="entry name" value="Kelch motif"/>
    <property type="match status" value="1"/>
</dbReference>
<feature type="compositionally biased region" description="Basic and acidic residues" evidence="3">
    <location>
        <begin position="479"/>
        <end position="488"/>
    </location>
</feature>
<keyword evidence="2" id="KW-0677">Repeat</keyword>
<dbReference type="Gene3D" id="2.120.10.80">
    <property type="entry name" value="Kelch-type beta propeller"/>
    <property type="match status" value="2"/>
</dbReference>
<evidence type="ECO:0000313" key="7">
    <source>
        <dbReference type="Proteomes" id="UP001209540"/>
    </source>
</evidence>
<feature type="chain" id="PRO_5041946902" description="Galactose oxidase" evidence="5">
    <location>
        <begin position="27"/>
        <end position="525"/>
    </location>
</feature>
<evidence type="ECO:0000256" key="4">
    <source>
        <dbReference type="SAM" id="Phobius"/>
    </source>
</evidence>
<accession>A0AAD5K9V2</accession>
<dbReference type="InterPro" id="IPR015915">
    <property type="entry name" value="Kelch-typ_b-propeller"/>
</dbReference>
<gene>
    <name evidence="6" type="ORF">BDA99DRAFT_588904</name>
</gene>
<dbReference type="PANTHER" id="PTHR46093:SF18">
    <property type="entry name" value="FIBRONECTIN TYPE-III DOMAIN-CONTAINING PROTEIN"/>
    <property type="match status" value="1"/>
</dbReference>
<reference evidence="6" key="1">
    <citation type="journal article" date="2022" name="IScience">
        <title>Evolution of zygomycete secretomes and the origins of terrestrial fungal ecologies.</title>
        <authorList>
            <person name="Chang Y."/>
            <person name="Wang Y."/>
            <person name="Mondo S."/>
            <person name="Ahrendt S."/>
            <person name="Andreopoulos W."/>
            <person name="Barry K."/>
            <person name="Beard J."/>
            <person name="Benny G.L."/>
            <person name="Blankenship S."/>
            <person name="Bonito G."/>
            <person name="Cuomo C."/>
            <person name="Desiro A."/>
            <person name="Gervers K.A."/>
            <person name="Hundley H."/>
            <person name="Kuo A."/>
            <person name="LaButti K."/>
            <person name="Lang B.F."/>
            <person name="Lipzen A."/>
            <person name="O'Donnell K."/>
            <person name="Pangilinan J."/>
            <person name="Reynolds N."/>
            <person name="Sandor L."/>
            <person name="Smith M.E."/>
            <person name="Tsang A."/>
            <person name="Grigoriev I.V."/>
            <person name="Stajich J.E."/>
            <person name="Spatafora J.W."/>
        </authorList>
    </citation>
    <scope>NUCLEOTIDE SEQUENCE</scope>
    <source>
        <strain evidence="6">RSA 2281</strain>
    </source>
</reference>
<organism evidence="6 7">
    <name type="scientific">Phascolomyces articulosus</name>
    <dbReference type="NCBI Taxonomy" id="60185"/>
    <lineage>
        <taxon>Eukaryota</taxon>
        <taxon>Fungi</taxon>
        <taxon>Fungi incertae sedis</taxon>
        <taxon>Mucoromycota</taxon>
        <taxon>Mucoromycotina</taxon>
        <taxon>Mucoromycetes</taxon>
        <taxon>Mucorales</taxon>
        <taxon>Lichtheimiaceae</taxon>
        <taxon>Phascolomyces</taxon>
    </lineage>
</organism>
<evidence type="ECO:0000313" key="6">
    <source>
        <dbReference type="EMBL" id="KAI9275864.1"/>
    </source>
</evidence>
<dbReference type="EMBL" id="JAIXMP010000003">
    <property type="protein sequence ID" value="KAI9275864.1"/>
    <property type="molecule type" value="Genomic_DNA"/>
</dbReference>
<keyword evidence="4" id="KW-0812">Transmembrane</keyword>
<feature type="signal peptide" evidence="5">
    <location>
        <begin position="1"/>
        <end position="26"/>
    </location>
</feature>
<keyword evidence="4" id="KW-1133">Transmembrane helix</keyword>
<dbReference type="Pfam" id="PF24681">
    <property type="entry name" value="Kelch_KLHDC2_KLHL20_DRC7"/>
    <property type="match status" value="1"/>
</dbReference>
<comment type="caution">
    <text evidence="6">The sequence shown here is derived from an EMBL/GenBank/DDBJ whole genome shotgun (WGS) entry which is preliminary data.</text>
</comment>
<reference evidence="6" key="2">
    <citation type="submission" date="2023-02" db="EMBL/GenBank/DDBJ databases">
        <authorList>
            <consortium name="DOE Joint Genome Institute"/>
            <person name="Mondo S.J."/>
            <person name="Chang Y."/>
            <person name="Wang Y."/>
            <person name="Ahrendt S."/>
            <person name="Andreopoulos W."/>
            <person name="Barry K."/>
            <person name="Beard J."/>
            <person name="Benny G.L."/>
            <person name="Blankenship S."/>
            <person name="Bonito G."/>
            <person name="Cuomo C."/>
            <person name="Desiro A."/>
            <person name="Gervers K.A."/>
            <person name="Hundley H."/>
            <person name="Kuo A."/>
            <person name="LaButti K."/>
            <person name="Lang B.F."/>
            <person name="Lipzen A."/>
            <person name="O'Donnell K."/>
            <person name="Pangilinan J."/>
            <person name="Reynolds N."/>
            <person name="Sandor L."/>
            <person name="Smith M.W."/>
            <person name="Tsang A."/>
            <person name="Grigoriev I.V."/>
            <person name="Stajich J.E."/>
            <person name="Spatafora J.W."/>
        </authorList>
    </citation>
    <scope>NUCLEOTIDE SEQUENCE</scope>
    <source>
        <strain evidence="6">RSA 2281</strain>
    </source>
</reference>
<evidence type="ECO:0000256" key="1">
    <source>
        <dbReference type="ARBA" id="ARBA00022441"/>
    </source>
</evidence>
<keyword evidence="4" id="KW-0472">Membrane</keyword>
<keyword evidence="7" id="KW-1185">Reference proteome</keyword>
<evidence type="ECO:0008006" key="8">
    <source>
        <dbReference type="Google" id="ProtNLM"/>
    </source>
</evidence>
<keyword evidence="1" id="KW-0880">Kelch repeat</keyword>
<name>A0AAD5K9V2_9FUNG</name>
<feature type="transmembrane region" description="Helical" evidence="4">
    <location>
        <begin position="397"/>
        <end position="419"/>
    </location>
</feature>
<proteinExistence type="predicted"/>
<evidence type="ECO:0000256" key="5">
    <source>
        <dbReference type="SAM" id="SignalP"/>
    </source>
</evidence>
<feature type="region of interest" description="Disordered" evidence="3">
    <location>
        <begin position="426"/>
        <end position="525"/>
    </location>
</feature>
<dbReference type="Proteomes" id="UP001209540">
    <property type="component" value="Unassembled WGS sequence"/>
</dbReference>